<evidence type="ECO:0000256" key="4">
    <source>
        <dbReference type="ARBA" id="ARBA00022692"/>
    </source>
</evidence>
<accession>K1P5V0</accession>
<dbReference type="Pfam" id="PF02793">
    <property type="entry name" value="HRM"/>
    <property type="match status" value="1"/>
</dbReference>
<dbReference type="PANTHER" id="PTHR45620">
    <property type="entry name" value="PDF RECEPTOR-LIKE PROTEIN-RELATED"/>
    <property type="match status" value="1"/>
</dbReference>
<evidence type="ECO:0000259" key="8">
    <source>
        <dbReference type="PROSITE" id="PS50227"/>
    </source>
</evidence>
<evidence type="ECO:0000256" key="1">
    <source>
        <dbReference type="ARBA" id="ARBA00004651"/>
    </source>
</evidence>
<reference evidence="9" key="1">
    <citation type="journal article" date="2012" name="Nature">
        <title>The oyster genome reveals stress adaptation and complexity of shell formation.</title>
        <authorList>
            <person name="Zhang G."/>
            <person name="Fang X."/>
            <person name="Guo X."/>
            <person name="Li L."/>
            <person name="Luo R."/>
            <person name="Xu F."/>
            <person name="Yang P."/>
            <person name="Zhang L."/>
            <person name="Wang X."/>
            <person name="Qi H."/>
            <person name="Xiong Z."/>
            <person name="Que H."/>
            <person name="Xie Y."/>
            <person name="Holland P.W."/>
            <person name="Paps J."/>
            <person name="Zhu Y."/>
            <person name="Wu F."/>
            <person name="Chen Y."/>
            <person name="Wang J."/>
            <person name="Peng C."/>
            <person name="Meng J."/>
            <person name="Yang L."/>
            <person name="Liu J."/>
            <person name="Wen B."/>
            <person name="Zhang N."/>
            <person name="Huang Z."/>
            <person name="Zhu Q."/>
            <person name="Feng Y."/>
            <person name="Mount A."/>
            <person name="Hedgecock D."/>
            <person name="Xu Z."/>
            <person name="Liu Y."/>
            <person name="Domazet-Loso T."/>
            <person name="Du Y."/>
            <person name="Sun X."/>
            <person name="Zhang S."/>
            <person name="Liu B."/>
            <person name="Cheng P."/>
            <person name="Jiang X."/>
            <person name="Li J."/>
            <person name="Fan D."/>
            <person name="Wang W."/>
            <person name="Fu W."/>
            <person name="Wang T."/>
            <person name="Wang B."/>
            <person name="Zhang J."/>
            <person name="Peng Z."/>
            <person name="Li Y."/>
            <person name="Li N."/>
            <person name="Wang J."/>
            <person name="Chen M."/>
            <person name="He Y."/>
            <person name="Tan F."/>
            <person name="Song X."/>
            <person name="Zheng Q."/>
            <person name="Huang R."/>
            <person name="Yang H."/>
            <person name="Du X."/>
            <person name="Chen L."/>
            <person name="Yang M."/>
            <person name="Gaffney P.M."/>
            <person name="Wang S."/>
            <person name="Luo L."/>
            <person name="She Z."/>
            <person name="Ming Y."/>
            <person name="Huang W."/>
            <person name="Zhang S."/>
            <person name="Huang B."/>
            <person name="Zhang Y."/>
            <person name="Qu T."/>
            <person name="Ni P."/>
            <person name="Miao G."/>
            <person name="Wang J."/>
            <person name="Wang Q."/>
            <person name="Steinberg C.E."/>
            <person name="Wang H."/>
            <person name="Li N."/>
            <person name="Qian L."/>
            <person name="Zhang G."/>
            <person name="Li Y."/>
            <person name="Yang H."/>
            <person name="Liu X."/>
            <person name="Wang J."/>
            <person name="Yin Y."/>
            <person name="Wang J."/>
        </authorList>
    </citation>
    <scope>NUCLEOTIDE SEQUENCE [LARGE SCALE GENOMIC DNA]</scope>
    <source>
        <strain evidence="9">05x7-T-G4-1.051#20</strain>
    </source>
</reference>
<dbReference type="InterPro" id="IPR036445">
    <property type="entry name" value="GPCR_2_extracell_dom_sf"/>
</dbReference>
<dbReference type="GO" id="GO:0005886">
    <property type="term" value="C:plasma membrane"/>
    <property type="evidence" value="ECO:0007669"/>
    <property type="project" value="UniProtKB-SubCell"/>
</dbReference>
<dbReference type="InParanoid" id="K1P5V0"/>
<dbReference type="Gene3D" id="1.10.510.10">
    <property type="entry name" value="Transferase(Phosphotransferase) domain 1"/>
    <property type="match status" value="1"/>
</dbReference>
<name>K1P5V0_MAGGI</name>
<dbReference type="Gene3D" id="1.20.1070.10">
    <property type="entry name" value="Rhodopsin 7-helix transmembrane proteins"/>
    <property type="match status" value="2"/>
</dbReference>
<feature type="domain" description="G-protein coupled receptors family 2 profile 1" evidence="8">
    <location>
        <begin position="198"/>
        <end position="281"/>
    </location>
</feature>
<dbReference type="Gene3D" id="4.10.1240.10">
    <property type="entry name" value="GPCR, family 2, extracellular hormone receptor domain"/>
    <property type="match status" value="1"/>
</dbReference>
<dbReference type="InterPro" id="IPR011009">
    <property type="entry name" value="Kinase-like_dom_sf"/>
</dbReference>
<dbReference type="EMBL" id="JH817900">
    <property type="protein sequence ID" value="EKC18982.1"/>
    <property type="molecule type" value="Genomic_DNA"/>
</dbReference>
<dbReference type="AlphaFoldDB" id="K1P5V0"/>
<dbReference type="SUPFAM" id="SSF111418">
    <property type="entry name" value="Hormone receptor domain"/>
    <property type="match status" value="1"/>
</dbReference>
<evidence type="ECO:0000256" key="3">
    <source>
        <dbReference type="ARBA" id="ARBA00022475"/>
    </source>
</evidence>
<organism evidence="9">
    <name type="scientific">Magallana gigas</name>
    <name type="common">Pacific oyster</name>
    <name type="synonym">Crassostrea gigas</name>
    <dbReference type="NCBI Taxonomy" id="29159"/>
    <lineage>
        <taxon>Eukaryota</taxon>
        <taxon>Metazoa</taxon>
        <taxon>Spiralia</taxon>
        <taxon>Lophotrochozoa</taxon>
        <taxon>Mollusca</taxon>
        <taxon>Bivalvia</taxon>
        <taxon>Autobranchia</taxon>
        <taxon>Pteriomorphia</taxon>
        <taxon>Ostreida</taxon>
        <taxon>Ostreoidea</taxon>
        <taxon>Ostreidae</taxon>
        <taxon>Magallana</taxon>
    </lineage>
</organism>
<keyword evidence="6" id="KW-0472">Membrane</keyword>
<dbReference type="PROSITE" id="PS00649">
    <property type="entry name" value="G_PROTEIN_RECEP_F2_1"/>
    <property type="match status" value="1"/>
</dbReference>
<dbReference type="GO" id="GO:0007188">
    <property type="term" value="P:adenylate cyclase-modulating G protein-coupled receptor signaling pathway"/>
    <property type="evidence" value="ECO:0007669"/>
    <property type="project" value="TreeGrafter"/>
</dbReference>
<dbReference type="InterPro" id="IPR000832">
    <property type="entry name" value="GPCR_2_secretin-like"/>
</dbReference>
<comment type="similarity">
    <text evidence="2">Belongs to the G-protein coupled receptor 2 family.</text>
</comment>
<evidence type="ECO:0000256" key="5">
    <source>
        <dbReference type="ARBA" id="ARBA00022989"/>
    </source>
</evidence>
<dbReference type="InterPro" id="IPR050332">
    <property type="entry name" value="GPCR_2"/>
</dbReference>
<dbReference type="GO" id="GO:0008528">
    <property type="term" value="F:G protein-coupled peptide receptor activity"/>
    <property type="evidence" value="ECO:0007669"/>
    <property type="project" value="TreeGrafter"/>
</dbReference>
<gene>
    <name evidence="9" type="ORF">CGI_10010144</name>
</gene>
<keyword evidence="3" id="KW-1003">Cell membrane</keyword>
<dbReference type="InterPro" id="IPR017983">
    <property type="entry name" value="GPCR_2_secretin-like_CS"/>
</dbReference>
<evidence type="ECO:0000256" key="7">
    <source>
        <dbReference type="ARBA" id="ARBA00023180"/>
    </source>
</evidence>
<dbReference type="SUPFAM" id="SSF56112">
    <property type="entry name" value="Protein kinase-like (PK-like)"/>
    <property type="match status" value="1"/>
</dbReference>
<keyword evidence="5" id="KW-1133">Transmembrane helix</keyword>
<dbReference type="SMART" id="SM00008">
    <property type="entry name" value="HormR"/>
    <property type="match status" value="1"/>
</dbReference>
<dbReference type="HOGENOM" id="CLU_541058_0_0_1"/>
<dbReference type="InterPro" id="IPR001879">
    <property type="entry name" value="GPCR_2_extracellular_dom"/>
</dbReference>
<comment type="subcellular location">
    <subcellularLocation>
        <location evidence="1">Cell membrane</location>
        <topology evidence="1">Multi-pass membrane protein</topology>
    </subcellularLocation>
</comment>
<evidence type="ECO:0000313" key="9">
    <source>
        <dbReference type="EMBL" id="EKC18982.1"/>
    </source>
</evidence>
<proteinExistence type="inferred from homology"/>
<keyword evidence="7" id="KW-0325">Glycoprotein</keyword>
<dbReference type="Pfam" id="PF00002">
    <property type="entry name" value="7tm_2"/>
    <property type="match status" value="1"/>
</dbReference>
<dbReference type="PROSITE" id="PS50227">
    <property type="entry name" value="G_PROTEIN_RECEP_F2_3"/>
    <property type="match status" value="1"/>
</dbReference>
<protein>
    <recommendedName>
        <fullName evidence="8">G-protein coupled receptors family 2 profile 1 domain-containing protein</fullName>
    </recommendedName>
</protein>
<evidence type="ECO:0000256" key="2">
    <source>
        <dbReference type="ARBA" id="ARBA00005314"/>
    </source>
</evidence>
<keyword evidence="4" id="KW-0812">Transmembrane</keyword>
<evidence type="ECO:0000256" key="6">
    <source>
        <dbReference type="ARBA" id="ARBA00023136"/>
    </source>
</evidence>
<sequence>MGYTKSIRSVITGKDTGKCKYIKIKQSYVYKLSDFGTAKPLKDGDFFQSLVGTEEYLHPDIFKAASIERHRPREFDISVDLFQMISHKDPGVISGEQTSATGDIIWSKELPKTCRLSKAILDLYGPNTQRARICHLTHRVGRGVCDLSNGLLVLSDHSMDCDVMWTMCGREGVFPGPLYSVKLSYKKQLQLLQKARERCLQEHIVPRPAVSGPYCNQTFDNIVCWPDTMAGTMAEQNCPNYINNFDTRAKARRECLPNGQWYVHPGFNKTWTDFRDCLDKRKPVDPLMVDLSNNYVFHTPEGRPAVINNTATLTTEGSNWTCKLVFTFFNYIIVANYLWIFIEGLYLHNLIFITTFKKSKRKLARSTLVLIPLFGVYYMISVVMPECMDPGVELIWLYVESGVNSFQVQQEIRKKWNRKWKLRRLSTVSSRSTRTMSVGSAVCIKDKQLSALILAGNVLQNKSGKWKQNVPMELQDLNQSPHRDIHECASDETLQESNGLFTSQ</sequence>